<dbReference type="AlphaFoldDB" id="A0AAV4SGU4"/>
<organism evidence="1 2">
    <name type="scientific">Caerostris darwini</name>
    <dbReference type="NCBI Taxonomy" id="1538125"/>
    <lineage>
        <taxon>Eukaryota</taxon>
        <taxon>Metazoa</taxon>
        <taxon>Ecdysozoa</taxon>
        <taxon>Arthropoda</taxon>
        <taxon>Chelicerata</taxon>
        <taxon>Arachnida</taxon>
        <taxon>Araneae</taxon>
        <taxon>Araneomorphae</taxon>
        <taxon>Entelegynae</taxon>
        <taxon>Araneoidea</taxon>
        <taxon>Araneidae</taxon>
        <taxon>Caerostris</taxon>
    </lineage>
</organism>
<dbReference type="EMBL" id="BPLQ01007789">
    <property type="protein sequence ID" value="GIY32391.1"/>
    <property type="molecule type" value="Genomic_DNA"/>
</dbReference>
<evidence type="ECO:0000313" key="1">
    <source>
        <dbReference type="EMBL" id="GIY32391.1"/>
    </source>
</evidence>
<gene>
    <name evidence="1" type="ORF">CDAR_577931</name>
</gene>
<sequence length="105" mass="11687">MLEQRDAIDVGHNVRVLLLETVRERSRSVVHHVATVSKGVGGWGVGGEIIRTSYYPSPRLPLTPVNSTWCQAPPPYIRSGDFRRLALSPPSQAFPWQKSSVVPRN</sequence>
<accession>A0AAV4SGU4</accession>
<name>A0AAV4SGU4_9ARAC</name>
<keyword evidence="2" id="KW-1185">Reference proteome</keyword>
<dbReference type="Proteomes" id="UP001054837">
    <property type="component" value="Unassembled WGS sequence"/>
</dbReference>
<protein>
    <submittedName>
        <fullName evidence="1">Uncharacterized protein</fullName>
    </submittedName>
</protein>
<reference evidence="1 2" key="1">
    <citation type="submission" date="2021-06" db="EMBL/GenBank/DDBJ databases">
        <title>Caerostris darwini draft genome.</title>
        <authorList>
            <person name="Kono N."/>
            <person name="Arakawa K."/>
        </authorList>
    </citation>
    <scope>NUCLEOTIDE SEQUENCE [LARGE SCALE GENOMIC DNA]</scope>
</reference>
<evidence type="ECO:0000313" key="2">
    <source>
        <dbReference type="Proteomes" id="UP001054837"/>
    </source>
</evidence>
<comment type="caution">
    <text evidence="1">The sequence shown here is derived from an EMBL/GenBank/DDBJ whole genome shotgun (WGS) entry which is preliminary data.</text>
</comment>
<proteinExistence type="predicted"/>